<protein>
    <recommendedName>
        <fullName evidence="3">Glycosyl hydrolase 36 catalytic domain-containing protein</fullName>
    </recommendedName>
</protein>
<dbReference type="RefSeq" id="WP_119669911.1">
    <property type="nucleotide sequence ID" value="NZ_QXED01000006.1"/>
</dbReference>
<dbReference type="EMBL" id="QXED01000006">
    <property type="protein sequence ID" value="RIV20741.1"/>
    <property type="molecule type" value="Genomic_DNA"/>
</dbReference>
<dbReference type="GO" id="GO:0005975">
    <property type="term" value="P:carbohydrate metabolic process"/>
    <property type="evidence" value="ECO:0007669"/>
    <property type="project" value="InterPro"/>
</dbReference>
<keyword evidence="2" id="KW-1185">Reference proteome</keyword>
<dbReference type="OrthoDB" id="9769991at2"/>
<sequence length="792" mass="89398">MQSTTFSFRSYTTMPAPVSVGAGMNEIPVARSDGRSVMIRSKWLALLFVLLSVSSKAQPGEWASSSAGLPVYKYTGRLPFQAVDKDGKDAQLPEDPYFLLGNYRMTLIPHVSGTYQFITAERAWARINADDPQPNYGRAEASLSIQNGGQTRKIDLLGLKSMAVDPTITQRQFGVGFARYTYALDTGLHCTRTISVKPSPKINAGNPAFVVTVALTNGGSQARTLVYTERLPVNYVLMNLQMTPGNKRPMLYKARFTADKSRQWAVAALSHQATTLLSAPAENERYLYDVAPPTVFMAVKPDKDAVAATVRTDSNALGAEATVTLRPGETRLFQLVIGLHDQPNFRSVPEQVNDLFAGADLNPQTDGLFARQWKARLPDLSAEQDEVMKREMLWNAHMMEASAKYSVYYRETFIPQGTVYSYHFGDNIANRDHLQAALPACYTNPELAKSCLRYVLKHTEPDGEVKRGNSGFGYTQPGIYKESDEQLFLFNTLSEYLRITRDYGFLNERVELYPAEHGKTETVLNLILKQFVYLRDEIGVGPNGLVKILNSDWSDSFFLLYSPNRYIWSAESHLNSAMVLAVFPKLITQLDKAGGTGATPLVKAMKDYHDAVEKAYLNDLGNRTFSARAYLNAKLRFGVEDVTMEPQGYLLQIPSLPAERKKEIYRYVYSKLGAPEKLGLRNRERKFWDNGPHGEDGGIWYSLEYPVVAALADFDKAEGWRLMRKFSFANFATHFPQYWVGHWTAPDEMNSSMLREGLYEFWLRIPDMRKAFQGYCSHPHTWPLYCYFKLNE</sequence>
<dbReference type="InterPro" id="IPR008928">
    <property type="entry name" value="6-hairpin_glycosidase_sf"/>
</dbReference>
<dbReference type="AlphaFoldDB" id="A0A418M4R3"/>
<dbReference type="SUPFAM" id="SSF48208">
    <property type="entry name" value="Six-hairpin glycosidases"/>
    <property type="match status" value="1"/>
</dbReference>
<reference evidence="1 2" key="1">
    <citation type="submission" date="2018-08" db="EMBL/GenBank/DDBJ databases">
        <title>Fibrisoma montanum sp. nov., isolated from Danxia mountain soil.</title>
        <authorList>
            <person name="Huang Y."/>
        </authorList>
    </citation>
    <scope>NUCLEOTIDE SEQUENCE [LARGE SCALE GENOMIC DNA]</scope>
    <source>
        <strain evidence="1 2">HYT19</strain>
    </source>
</reference>
<dbReference type="Proteomes" id="UP000283523">
    <property type="component" value="Unassembled WGS sequence"/>
</dbReference>
<dbReference type="Gene3D" id="1.50.10.10">
    <property type="match status" value="1"/>
</dbReference>
<dbReference type="InterPro" id="IPR012341">
    <property type="entry name" value="6hp_glycosidase-like_sf"/>
</dbReference>
<dbReference type="InterPro" id="IPR052047">
    <property type="entry name" value="GH94_Enzymes"/>
</dbReference>
<organism evidence="1 2">
    <name type="scientific">Fibrisoma montanum</name>
    <dbReference type="NCBI Taxonomy" id="2305895"/>
    <lineage>
        <taxon>Bacteria</taxon>
        <taxon>Pseudomonadati</taxon>
        <taxon>Bacteroidota</taxon>
        <taxon>Cytophagia</taxon>
        <taxon>Cytophagales</taxon>
        <taxon>Spirosomataceae</taxon>
        <taxon>Fibrisoma</taxon>
    </lineage>
</organism>
<evidence type="ECO:0000313" key="2">
    <source>
        <dbReference type="Proteomes" id="UP000283523"/>
    </source>
</evidence>
<accession>A0A418M4R3</accession>
<dbReference type="PANTHER" id="PTHR37469">
    <property type="entry name" value="CELLOBIONIC ACID PHOSPHORYLASE-RELATED"/>
    <property type="match status" value="1"/>
</dbReference>
<dbReference type="PANTHER" id="PTHR37469:SF2">
    <property type="entry name" value="CELLOBIONIC ACID PHOSPHORYLASE"/>
    <property type="match status" value="1"/>
</dbReference>
<name>A0A418M4R3_9BACT</name>
<evidence type="ECO:0000313" key="1">
    <source>
        <dbReference type="EMBL" id="RIV20741.1"/>
    </source>
</evidence>
<gene>
    <name evidence="1" type="ORF">DYU11_22180</name>
</gene>
<comment type="caution">
    <text evidence="1">The sequence shown here is derived from an EMBL/GenBank/DDBJ whole genome shotgun (WGS) entry which is preliminary data.</text>
</comment>
<proteinExistence type="predicted"/>
<evidence type="ECO:0008006" key="3">
    <source>
        <dbReference type="Google" id="ProtNLM"/>
    </source>
</evidence>